<proteinExistence type="predicted"/>
<accession>A0ABP7T6J2</accession>
<evidence type="ECO:0008006" key="4">
    <source>
        <dbReference type="Google" id="ProtNLM"/>
    </source>
</evidence>
<comment type="caution">
    <text evidence="2">The sequence shown here is derived from an EMBL/GenBank/DDBJ whole genome shotgun (WGS) entry which is preliminary data.</text>
</comment>
<keyword evidence="3" id="KW-1185">Reference proteome</keyword>
<dbReference type="EMBL" id="BAABAL010000018">
    <property type="protein sequence ID" value="GAA4021781.1"/>
    <property type="molecule type" value="Genomic_DNA"/>
</dbReference>
<name>A0ABP7T6J2_9PSEU</name>
<dbReference type="Pfam" id="PF03995">
    <property type="entry name" value="Inhibitor_I36"/>
    <property type="match status" value="1"/>
</dbReference>
<organism evidence="2 3">
    <name type="scientific">Allokutzneria multivorans</name>
    <dbReference type="NCBI Taxonomy" id="1142134"/>
    <lineage>
        <taxon>Bacteria</taxon>
        <taxon>Bacillati</taxon>
        <taxon>Actinomycetota</taxon>
        <taxon>Actinomycetes</taxon>
        <taxon>Pseudonocardiales</taxon>
        <taxon>Pseudonocardiaceae</taxon>
        <taxon>Allokutzneria</taxon>
    </lineage>
</organism>
<dbReference type="RefSeq" id="WP_344879923.1">
    <property type="nucleotide sequence ID" value="NZ_BAABAL010000018.1"/>
</dbReference>
<feature type="signal peptide" evidence="1">
    <location>
        <begin position="1"/>
        <end position="28"/>
    </location>
</feature>
<gene>
    <name evidence="2" type="ORF">GCM10022247_52490</name>
</gene>
<sequence length="120" mass="12495">MKTRVLNAFAVSALATAGLLSAVAPASAAPAKLKCEAGHFCAYEHINFGGAVLVHSRAGRGDTVDVVNDRTSSGSNNTGNLWVGVNLRLGIGDDVFKWAKYTDASTLGGANDKIDKFDVK</sequence>
<keyword evidence="1" id="KW-0732">Signal</keyword>
<feature type="chain" id="PRO_5046461718" description="Peptidase inhibitor family I36" evidence="1">
    <location>
        <begin position="29"/>
        <end position="120"/>
    </location>
</feature>
<evidence type="ECO:0000313" key="2">
    <source>
        <dbReference type="EMBL" id="GAA4021781.1"/>
    </source>
</evidence>
<evidence type="ECO:0000256" key="1">
    <source>
        <dbReference type="SAM" id="SignalP"/>
    </source>
</evidence>
<dbReference type="Proteomes" id="UP001501747">
    <property type="component" value="Unassembled WGS sequence"/>
</dbReference>
<protein>
    <recommendedName>
        <fullName evidence="4">Peptidase inhibitor family I36</fullName>
    </recommendedName>
</protein>
<evidence type="ECO:0000313" key="3">
    <source>
        <dbReference type="Proteomes" id="UP001501747"/>
    </source>
</evidence>
<reference evidence="3" key="1">
    <citation type="journal article" date="2019" name="Int. J. Syst. Evol. Microbiol.">
        <title>The Global Catalogue of Microorganisms (GCM) 10K type strain sequencing project: providing services to taxonomists for standard genome sequencing and annotation.</title>
        <authorList>
            <consortium name="The Broad Institute Genomics Platform"/>
            <consortium name="The Broad Institute Genome Sequencing Center for Infectious Disease"/>
            <person name="Wu L."/>
            <person name="Ma J."/>
        </authorList>
    </citation>
    <scope>NUCLEOTIDE SEQUENCE [LARGE SCALE GENOMIC DNA]</scope>
    <source>
        <strain evidence="3">JCM 17342</strain>
    </source>
</reference>